<feature type="binding site" evidence="12">
    <location>
        <position position="197"/>
    </location>
    <ligand>
        <name>L-homoserine</name>
        <dbReference type="ChEBI" id="CHEBI:57476"/>
    </ligand>
</feature>
<dbReference type="GO" id="GO:0009088">
    <property type="term" value="P:threonine biosynthetic process"/>
    <property type="evidence" value="ECO:0007669"/>
    <property type="project" value="UniProtKB-UniPathway"/>
</dbReference>
<dbReference type="PANTHER" id="PTHR43331:SF1">
    <property type="entry name" value="HOMOSERINE DEHYDROGENASE"/>
    <property type="match status" value="1"/>
</dbReference>
<dbReference type="AlphaFoldDB" id="A0A1G6VS44"/>
<evidence type="ECO:0000256" key="2">
    <source>
        <dbReference type="ARBA" id="ARBA00005062"/>
    </source>
</evidence>
<dbReference type="Pfam" id="PF03447">
    <property type="entry name" value="NAD_binding_3"/>
    <property type="match status" value="1"/>
</dbReference>
<keyword evidence="8 12" id="KW-0521">NADP</keyword>
<dbReference type="Gene3D" id="3.40.50.720">
    <property type="entry name" value="NAD(P)-binding Rossmann-like Domain"/>
    <property type="match status" value="1"/>
</dbReference>
<feature type="domain" description="ACT" evidence="14">
    <location>
        <begin position="356"/>
        <end position="431"/>
    </location>
</feature>
<dbReference type="PIRSF" id="PIRSF000098">
    <property type="entry name" value="Homoser_dehydrog"/>
    <property type="match status" value="1"/>
</dbReference>
<evidence type="ECO:0000256" key="4">
    <source>
        <dbReference type="ARBA" id="ARBA00013213"/>
    </source>
</evidence>
<reference evidence="15 16" key="1">
    <citation type="submission" date="2016-10" db="EMBL/GenBank/DDBJ databases">
        <authorList>
            <person name="de Groot N.N."/>
        </authorList>
    </citation>
    <scope>NUCLEOTIDE SEQUENCE [LARGE SCALE GENOMIC DNA]</scope>
    <source>
        <strain evidence="15 16">CGMCC 1.9109</strain>
    </source>
</reference>
<dbReference type="FunFam" id="3.30.360.10:FF:000005">
    <property type="entry name" value="Homoserine dehydrogenase"/>
    <property type="match status" value="1"/>
</dbReference>
<dbReference type="NCBIfam" id="NF004976">
    <property type="entry name" value="PRK06349.1"/>
    <property type="match status" value="1"/>
</dbReference>
<proteinExistence type="inferred from homology"/>
<evidence type="ECO:0000256" key="10">
    <source>
        <dbReference type="ARBA" id="ARBA00023167"/>
    </source>
</evidence>
<dbReference type="UniPathway" id="UPA00051">
    <property type="reaction ID" value="UER00465"/>
</dbReference>
<dbReference type="RefSeq" id="WP_068305633.1">
    <property type="nucleotide sequence ID" value="NZ_FNAK01000002.1"/>
</dbReference>
<comment type="pathway">
    <text evidence="2">Amino-acid biosynthesis; L-methionine biosynthesis via de novo pathway; L-homoserine from L-aspartate: step 3/3.</text>
</comment>
<evidence type="ECO:0000256" key="6">
    <source>
        <dbReference type="ARBA" id="ARBA00022605"/>
    </source>
</evidence>
<protein>
    <recommendedName>
        <fullName evidence="5">Homoserine dehydrogenase</fullName>
        <ecNumber evidence="4">1.1.1.3</ecNumber>
    </recommendedName>
</protein>
<organism evidence="15 16">
    <name type="scientific">Kordiimonas lacus</name>
    <dbReference type="NCBI Taxonomy" id="637679"/>
    <lineage>
        <taxon>Bacteria</taxon>
        <taxon>Pseudomonadati</taxon>
        <taxon>Pseudomonadota</taxon>
        <taxon>Alphaproteobacteria</taxon>
        <taxon>Kordiimonadales</taxon>
        <taxon>Kordiimonadaceae</taxon>
        <taxon>Kordiimonas</taxon>
    </lineage>
</organism>
<dbReference type="PROSITE" id="PS01042">
    <property type="entry name" value="HOMOSER_DHGENASE"/>
    <property type="match status" value="1"/>
</dbReference>
<dbReference type="Gene3D" id="3.30.360.10">
    <property type="entry name" value="Dihydrodipicolinate Reductase, domain 2"/>
    <property type="match status" value="1"/>
</dbReference>
<keyword evidence="9" id="KW-0560">Oxidoreductase</keyword>
<dbReference type="SUPFAM" id="SSF51735">
    <property type="entry name" value="NAD(P)-binding Rossmann-fold domains"/>
    <property type="match status" value="1"/>
</dbReference>
<dbReference type="STRING" id="637679.GCA_001550055_02551"/>
<dbReference type="GO" id="GO:0009086">
    <property type="term" value="P:methionine biosynthetic process"/>
    <property type="evidence" value="ECO:0007669"/>
    <property type="project" value="UniProtKB-KW"/>
</dbReference>
<feature type="active site" description="Proton donor" evidence="11">
    <location>
        <position position="212"/>
    </location>
</feature>
<evidence type="ECO:0000256" key="5">
    <source>
        <dbReference type="ARBA" id="ARBA00013376"/>
    </source>
</evidence>
<feature type="binding site" evidence="12">
    <location>
        <begin position="14"/>
        <end position="21"/>
    </location>
    <ligand>
        <name>NADP(+)</name>
        <dbReference type="ChEBI" id="CHEBI:58349"/>
    </ligand>
</feature>
<accession>A0A1G6VS44</accession>
<evidence type="ECO:0000256" key="3">
    <source>
        <dbReference type="ARBA" id="ARBA00006753"/>
    </source>
</evidence>
<feature type="binding site" evidence="12">
    <location>
        <position position="112"/>
    </location>
    <ligand>
        <name>NADPH</name>
        <dbReference type="ChEBI" id="CHEBI:57783"/>
    </ligand>
</feature>
<dbReference type="Proteomes" id="UP000183685">
    <property type="component" value="Unassembled WGS sequence"/>
</dbReference>
<evidence type="ECO:0000256" key="12">
    <source>
        <dbReference type="PIRSR" id="PIRSR000098-2"/>
    </source>
</evidence>
<dbReference type="GO" id="GO:0050661">
    <property type="term" value="F:NADP binding"/>
    <property type="evidence" value="ECO:0007669"/>
    <property type="project" value="InterPro"/>
</dbReference>
<evidence type="ECO:0000313" key="16">
    <source>
        <dbReference type="Proteomes" id="UP000183685"/>
    </source>
</evidence>
<gene>
    <name evidence="15" type="ORF">SAMN04488071_0836</name>
</gene>
<keyword evidence="7" id="KW-0791">Threonine biosynthesis</keyword>
<dbReference type="InterPro" id="IPR019811">
    <property type="entry name" value="HDH_CS"/>
</dbReference>
<keyword evidence="16" id="KW-1185">Reference proteome</keyword>
<comment type="pathway">
    <text evidence="1">Amino-acid biosynthesis; L-threonine biosynthesis; L-threonine from L-aspartate: step 3/5.</text>
</comment>
<dbReference type="InterPro" id="IPR002912">
    <property type="entry name" value="ACT_dom"/>
</dbReference>
<dbReference type="EC" id="1.1.1.3" evidence="4"/>
<dbReference type="PANTHER" id="PTHR43331">
    <property type="entry name" value="HOMOSERINE DEHYDROGENASE"/>
    <property type="match status" value="1"/>
</dbReference>
<evidence type="ECO:0000256" key="1">
    <source>
        <dbReference type="ARBA" id="ARBA00005056"/>
    </source>
</evidence>
<dbReference type="InterPro" id="IPR045865">
    <property type="entry name" value="ACT-like_dom_sf"/>
</dbReference>
<keyword evidence="6" id="KW-0028">Amino-acid biosynthesis</keyword>
<sequence length="434" mass="45379">MSKQDDRKIILGIAGLGTVGAGVVKIIEKHKALIAARAGCPVEIKAVSARDRSRDRGVDLSAYDWVDNAVDLAEEGSGVNLVVELIGGSDGPALALARKALGRGIGFVTANKALIATHGKELAVLAEETGAPLKFEAAVAGGIPIIKALREGLAGNAIESVRGILNGTCNYILTRMEHEGLAFDDVLKDAQQLGYAEADPTFDIDGIDTAHKTAILATLAFGTEPDIENLPTEGIRNIAPVDIEYAKELGYRIKLLGVTQQTAEGIETRVHPAMVPTRAAIANVMGPTNAVVVNGDAVGQTVYEGAGAGEGPTASAVMGDILDVARGAEGPRLGVPATSLKPSNPVPVVKHRGTYYIRLRVNDQPGVMADITKVLAEENVSIESMLQRGSASDGGVYIVLTTHETVEASVAATLDRFTTLQCVLETPTMLRIEA</sequence>
<evidence type="ECO:0000256" key="11">
    <source>
        <dbReference type="PIRSR" id="PIRSR000098-1"/>
    </source>
</evidence>
<evidence type="ECO:0000259" key="14">
    <source>
        <dbReference type="PROSITE" id="PS51671"/>
    </source>
</evidence>
<dbReference type="UniPathway" id="UPA00050">
    <property type="reaction ID" value="UER00063"/>
</dbReference>
<dbReference type="OrthoDB" id="9808167at2"/>
<name>A0A1G6VS44_9PROT</name>
<dbReference type="InterPro" id="IPR005106">
    <property type="entry name" value="Asp/hSer_DH_NAD-bd"/>
</dbReference>
<dbReference type="SUPFAM" id="SSF55347">
    <property type="entry name" value="Glyceraldehyde-3-phosphate dehydrogenase-like, C-terminal domain"/>
    <property type="match status" value="1"/>
</dbReference>
<dbReference type="Pfam" id="PF01842">
    <property type="entry name" value="ACT"/>
    <property type="match status" value="1"/>
</dbReference>
<evidence type="ECO:0000256" key="8">
    <source>
        <dbReference type="ARBA" id="ARBA00022857"/>
    </source>
</evidence>
<dbReference type="InterPro" id="IPR016204">
    <property type="entry name" value="HDH"/>
</dbReference>
<dbReference type="InterPro" id="IPR001342">
    <property type="entry name" value="HDH_cat"/>
</dbReference>
<evidence type="ECO:0000313" key="15">
    <source>
        <dbReference type="EMBL" id="SDD56422.1"/>
    </source>
</evidence>
<evidence type="ECO:0000256" key="7">
    <source>
        <dbReference type="ARBA" id="ARBA00022697"/>
    </source>
</evidence>
<dbReference type="Gene3D" id="3.30.70.260">
    <property type="match status" value="1"/>
</dbReference>
<dbReference type="SUPFAM" id="SSF55021">
    <property type="entry name" value="ACT-like"/>
    <property type="match status" value="1"/>
</dbReference>
<keyword evidence="10" id="KW-0486">Methionine biosynthesis</keyword>
<dbReference type="GO" id="GO:0004412">
    <property type="term" value="F:homoserine dehydrogenase activity"/>
    <property type="evidence" value="ECO:0007669"/>
    <property type="project" value="UniProtKB-EC"/>
</dbReference>
<evidence type="ECO:0000256" key="13">
    <source>
        <dbReference type="RuleBase" id="RU004171"/>
    </source>
</evidence>
<dbReference type="Pfam" id="PF00742">
    <property type="entry name" value="Homoserine_dh"/>
    <property type="match status" value="1"/>
</dbReference>
<comment type="similarity">
    <text evidence="3 13">Belongs to the homoserine dehydrogenase family.</text>
</comment>
<dbReference type="EMBL" id="FNAK01000002">
    <property type="protein sequence ID" value="SDD56422.1"/>
    <property type="molecule type" value="Genomic_DNA"/>
</dbReference>
<dbReference type="PROSITE" id="PS51671">
    <property type="entry name" value="ACT"/>
    <property type="match status" value="1"/>
</dbReference>
<dbReference type="InterPro" id="IPR036291">
    <property type="entry name" value="NAD(P)-bd_dom_sf"/>
</dbReference>
<evidence type="ECO:0000256" key="9">
    <source>
        <dbReference type="ARBA" id="ARBA00023002"/>
    </source>
</evidence>
<dbReference type="CDD" id="cd04881">
    <property type="entry name" value="ACT_HSDH-Hom"/>
    <property type="match status" value="1"/>
</dbReference>